<proteinExistence type="predicted"/>
<dbReference type="EMBL" id="VIKR01000001">
    <property type="protein sequence ID" value="TQV77195.1"/>
    <property type="molecule type" value="Genomic_DNA"/>
</dbReference>
<dbReference type="InterPro" id="IPR011990">
    <property type="entry name" value="TPR-like_helical_dom_sf"/>
</dbReference>
<accession>A0A545TJ01</accession>
<evidence type="ECO:0000256" key="3">
    <source>
        <dbReference type="PROSITE-ProRule" id="PRU00339"/>
    </source>
</evidence>
<dbReference type="Gene3D" id="1.25.40.10">
    <property type="entry name" value="Tetratricopeptide repeat domain"/>
    <property type="match status" value="2"/>
</dbReference>
<dbReference type="PROSITE" id="PS50293">
    <property type="entry name" value="TPR_REGION"/>
    <property type="match status" value="1"/>
</dbReference>
<keyword evidence="2 3" id="KW-0802">TPR repeat</keyword>
<dbReference type="PANTHER" id="PTHR44858">
    <property type="entry name" value="TETRATRICOPEPTIDE REPEAT PROTEIN 6"/>
    <property type="match status" value="1"/>
</dbReference>
<sequence length="242" mass="27017">MENSMDKNNCVTSLIRQAIDFSGNGEYSKAINLLTQAILIEPDNEQAFFERGMAYLELNNEPDALADFDRALQINPEYSGARDWRSRTLSALGKYDAAADEKLRNLRKNPNGKYGMGVSPQSWADCATAFIAAGKHTKARELLEEYFLDYVTKVESYANYETAPMRILSKLLIQSGAFERASEYAKTAYHSQHQVPADILAYALALEASGDIDGAKKLSAEAMKINDQMPGAKQLYQRLSKY</sequence>
<dbReference type="GO" id="GO:0009279">
    <property type="term" value="C:cell outer membrane"/>
    <property type="evidence" value="ECO:0007669"/>
    <property type="project" value="TreeGrafter"/>
</dbReference>
<keyword evidence="5" id="KW-1185">Reference proteome</keyword>
<dbReference type="Proteomes" id="UP000317839">
    <property type="component" value="Unassembled WGS sequence"/>
</dbReference>
<dbReference type="PROSITE" id="PS50005">
    <property type="entry name" value="TPR"/>
    <property type="match status" value="2"/>
</dbReference>
<reference evidence="4 5" key="1">
    <citation type="submission" date="2019-06" db="EMBL/GenBank/DDBJ databases">
        <title>Draft genome of Aliikangiella marina GYP-15.</title>
        <authorList>
            <person name="Wang G."/>
        </authorList>
    </citation>
    <scope>NUCLEOTIDE SEQUENCE [LARGE SCALE GENOMIC DNA]</scope>
    <source>
        <strain evidence="4 5">GYP-15</strain>
    </source>
</reference>
<dbReference type="InterPro" id="IPR019734">
    <property type="entry name" value="TPR_rpt"/>
</dbReference>
<evidence type="ECO:0000256" key="1">
    <source>
        <dbReference type="ARBA" id="ARBA00022737"/>
    </source>
</evidence>
<protein>
    <submittedName>
        <fullName evidence="4">Tetratricopeptide repeat protein</fullName>
    </submittedName>
</protein>
<feature type="repeat" description="TPR" evidence="3">
    <location>
        <begin position="45"/>
        <end position="78"/>
    </location>
</feature>
<evidence type="ECO:0000313" key="5">
    <source>
        <dbReference type="Proteomes" id="UP000317839"/>
    </source>
</evidence>
<name>A0A545TJ01_9GAMM</name>
<evidence type="ECO:0000313" key="4">
    <source>
        <dbReference type="EMBL" id="TQV77195.1"/>
    </source>
</evidence>
<gene>
    <name evidence="4" type="ORF">FLL45_04405</name>
</gene>
<dbReference type="SMART" id="SM00028">
    <property type="entry name" value="TPR"/>
    <property type="match status" value="2"/>
</dbReference>
<keyword evidence="1" id="KW-0677">Repeat</keyword>
<evidence type="ECO:0000256" key="2">
    <source>
        <dbReference type="ARBA" id="ARBA00022803"/>
    </source>
</evidence>
<organism evidence="4 5">
    <name type="scientific">Aliikangiella marina</name>
    <dbReference type="NCBI Taxonomy" id="1712262"/>
    <lineage>
        <taxon>Bacteria</taxon>
        <taxon>Pseudomonadati</taxon>
        <taxon>Pseudomonadota</taxon>
        <taxon>Gammaproteobacteria</taxon>
        <taxon>Oceanospirillales</taxon>
        <taxon>Pleioneaceae</taxon>
        <taxon>Aliikangiella</taxon>
    </lineage>
</organism>
<dbReference type="OrthoDB" id="129043at2"/>
<dbReference type="GO" id="GO:0046813">
    <property type="term" value="P:receptor-mediated virion attachment to host cell"/>
    <property type="evidence" value="ECO:0007669"/>
    <property type="project" value="TreeGrafter"/>
</dbReference>
<comment type="caution">
    <text evidence="4">The sequence shown here is derived from an EMBL/GenBank/DDBJ whole genome shotgun (WGS) entry which is preliminary data.</text>
</comment>
<dbReference type="PANTHER" id="PTHR44858:SF1">
    <property type="entry name" value="UDP-N-ACETYLGLUCOSAMINE--PEPTIDE N-ACETYLGLUCOSAMINYLTRANSFERASE SPINDLY-RELATED"/>
    <property type="match status" value="1"/>
</dbReference>
<dbReference type="SUPFAM" id="SSF48452">
    <property type="entry name" value="TPR-like"/>
    <property type="match status" value="1"/>
</dbReference>
<dbReference type="AlphaFoldDB" id="A0A545TJ01"/>
<dbReference type="Pfam" id="PF13432">
    <property type="entry name" value="TPR_16"/>
    <property type="match status" value="1"/>
</dbReference>
<feature type="repeat" description="TPR" evidence="3">
    <location>
        <begin position="11"/>
        <end position="44"/>
    </location>
</feature>
<dbReference type="InterPro" id="IPR050498">
    <property type="entry name" value="Ycf3"/>
</dbReference>